<dbReference type="Proteomes" id="UP000567099">
    <property type="component" value="Unassembled WGS sequence"/>
</dbReference>
<dbReference type="Gene3D" id="1.25.40.10">
    <property type="entry name" value="Tetratricopeptide repeat domain"/>
    <property type="match status" value="1"/>
</dbReference>
<gene>
    <name evidence="1" type="ORF">HNP94_001378</name>
</gene>
<dbReference type="InterPro" id="IPR011990">
    <property type="entry name" value="TPR-like_helical_dom_sf"/>
</dbReference>
<sequence>MVIGDEHVKNKNYNEALKYYNRALEIDSSYKTVENEKITKIFINGLNWHC</sequence>
<dbReference type="EMBL" id="JACDUO010000001">
    <property type="protein sequence ID" value="MBA2864378.1"/>
    <property type="molecule type" value="Genomic_DNA"/>
</dbReference>
<evidence type="ECO:0000313" key="2">
    <source>
        <dbReference type="Proteomes" id="UP000567099"/>
    </source>
</evidence>
<dbReference type="Pfam" id="PF00515">
    <property type="entry name" value="TPR_1"/>
    <property type="match status" value="1"/>
</dbReference>
<proteinExistence type="predicted"/>
<accession>A0A7J9PNJ5</accession>
<dbReference type="InterPro" id="IPR019734">
    <property type="entry name" value="TPR_rpt"/>
</dbReference>
<protein>
    <submittedName>
        <fullName evidence="1">Tetratricopeptide (TPR) repeat protein</fullName>
    </submittedName>
</protein>
<organism evidence="1 2">
    <name type="scientific">Methanococcus maripaludis</name>
    <name type="common">Methanococcus deltae</name>
    <dbReference type="NCBI Taxonomy" id="39152"/>
    <lineage>
        <taxon>Archaea</taxon>
        <taxon>Methanobacteriati</taxon>
        <taxon>Methanobacteriota</taxon>
        <taxon>Methanomada group</taxon>
        <taxon>Methanococci</taxon>
        <taxon>Methanococcales</taxon>
        <taxon>Methanococcaceae</taxon>
        <taxon>Methanococcus</taxon>
    </lineage>
</organism>
<dbReference type="RefSeq" id="WP_181505129.1">
    <property type="nucleotide sequence ID" value="NZ_JACDUO010000001.1"/>
</dbReference>
<name>A0A7J9PNJ5_METMI</name>
<dbReference type="AlphaFoldDB" id="A0A7J9PNJ5"/>
<reference evidence="1 2" key="1">
    <citation type="submission" date="2020-07" db="EMBL/GenBank/DDBJ databases">
        <title>Genomic Encyclopedia of Type Strains, Phase IV (KMG-V): Genome sequencing to study the core and pangenomes of soil and plant-associated prokaryotes.</title>
        <authorList>
            <person name="Whitman W."/>
        </authorList>
    </citation>
    <scope>NUCLEOTIDE SEQUENCE [LARGE SCALE GENOMIC DNA]</scope>
    <source>
        <strain evidence="1 2">C13</strain>
    </source>
</reference>
<comment type="caution">
    <text evidence="1">The sequence shown here is derived from an EMBL/GenBank/DDBJ whole genome shotgun (WGS) entry which is preliminary data.</text>
</comment>
<evidence type="ECO:0000313" key="1">
    <source>
        <dbReference type="EMBL" id="MBA2864378.1"/>
    </source>
</evidence>
<dbReference type="SUPFAM" id="SSF48452">
    <property type="entry name" value="TPR-like"/>
    <property type="match status" value="1"/>
</dbReference>